<evidence type="ECO:0000313" key="1">
    <source>
        <dbReference type="EMBL" id="MBG6086303.1"/>
    </source>
</evidence>
<proteinExistence type="predicted"/>
<dbReference type="EMBL" id="JADOUA010000001">
    <property type="protein sequence ID" value="MBG6086303.1"/>
    <property type="molecule type" value="Genomic_DNA"/>
</dbReference>
<dbReference type="Proteomes" id="UP000614047">
    <property type="component" value="Unassembled WGS sequence"/>
</dbReference>
<organism evidence="1 2">
    <name type="scientific">Actinomadura viridis</name>
    <dbReference type="NCBI Taxonomy" id="58110"/>
    <lineage>
        <taxon>Bacteria</taxon>
        <taxon>Bacillati</taxon>
        <taxon>Actinomycetota</taxon>
        <taxon>Actinomycetes</taxon>
        <taxon>Streptosporangiales</taxon>
        <taxon>Thermomonosporaceae</taxon>
        <taxon>Actinomadura</taxon>
    </lineage>
</organism>
<sequence>MEDEWVRQDYYLADEYLNVLTSRDRAEDFLEVMPAGLRAKTSRCIDRLDARFRDLTFEDRGAELSKYWYPLAEGQEVRWWWTRRPIDLPPGW</sequence>
<reference evidence="1" key="1">
    <citation type="submission" date="2020-11" db="EMBL/GenBank/DDBJ databases">
        <title>Sequencing the genomes of 1000 actinobacteria strains.</title>
        <authorList>
            <person name="Klenk H.-P."/>
        </authorList>
    </citation>
    <scope>NUCLEOTIDE SEQUENCE</scope>
    <source>
        <strain evidence="1">DSM 43175</strain>
    </source>
</reference>
<dbReference type="AlphaFoldDB" id="A0A931DGH9"/>
<protein>
    <submittedName>
        <fullName evidence="1">Uncharacterized protein</fullName>
    </submittedName>
</protein>
<dbReference type="RefSeq" id="WP_197009326.1">
    <property type="nucleotide sequence ID" value="NZ_BAABES010000013.1"/>
</dbReference>
<accession>A0A931DGH9</accession>
<name>A0A931DGH9_9ACTN</name>
<evidence type="ECO:0000313" key="2">
    <source>
        <dbReference type="Proteomes" id="UP000614047"/>
    </source>
</evidence>
<comment type="caution">
    <text evidence="1">The sequence shown here is derived from an EMBL/GenBank/DDBJ whole genome shotgun (WGS) entry which is preliminary data.</text>
</comment>
<gene>
    <name evidence="1" type="ORF">IW256_000416</name>
</gene>
<keyword evidence="2" id="KW-1185">Reference proteome</keyword>